<evidence type="ECO:0000256" key="11">
    <source>
        <dbReference type="ARBA" id="ARBA00048697"/>
    </source>
</evidence>
<comment type="pathway">
    <text evidence="12">Cofactor biosynthesis; molybdopterin biosynthesis.</text>
</comment>
<accession>A0A9D6V0G7</accession>
<evidence type="ECO:0000256" key="7">
    <source>
        <dbReference type="ARBA" id="ARBA00023014"/>
    </source>
</evidence>
<keyword evidence="9 12" id="KW-0501">Molybdenum cofactor biosynthesis</keyword>
<feature type="binding site" evidence="12">
    <location>
        <position position="31"/>
    </location>
    <ligand>
        <name>[4Fe-4S] cluster</name>
        <dbReference type="ChEBI" id="CHEBI:49883"/>
        <label>1</label>
        <note>4Fe-4S-S-AdoMet</note>
    </ligand>
</feature>
<dbReference type="GO" id="GO:1904047">
    <property type="term" value="F:S-adenosyl-L-methionine binding"/>
    <property type="evidence" value="ECO:0007669"/>
    <property type="project" value="UniProtKB-UniRule"/>
</dbReference>
<protein>
    <recommendedName>
        <fullName evidence="1 12">GTP 3',8-cyclase</fullName>
        <ecNumber evidence="1 12">4.1.99.22</ecNumber>
    </recommendedName>
    <alternativeName>
        <fullName evidence="12">Molybdenum cofactor biosynthesis protein A</fullName>
    </alternativeName>
</protein>
<feature type="binding site" evidence="12">
    <location>
        <position position="275"/>
    </location>
    <ligand>
        <name>[4Fe-4S] cluster</name>
        <dbReference type="ChEBI" id="CHEBI:49883"/>
        <label>2</label>
        <note>4Fe-4S-substrate</note>
    </ligand>
</feature>
<dbReference type="Pfam" id="PF06463">
    <property type="entry name" value="Mob_synth_C"/>
    <property type="match status" value="1"/>
</dbReference>
<keyword evidence="4 12" id="KW-0479">Metal-binding</keyword>
<reference evidence="14" key="1">
    <citation type="submission" date="2020-07" db="EMBL/GenBank/DDBJ databases">
        <title>Huge and variable diversity of episymbiotic CPR bacteria and DPANN archaea in groundwater ecosystems.</title>
        <authorList>
            <person name="He C.Y."/>
            <person name="Keren R."/>
            <person name="Whittaker M."/>
            <person name="Farag I.F."/>
            <person name="Doudna J."/>
            <person name="Cate J.H.D."/>
            <person name="Banfield J.F."/>
        </authorList>
    </citation>
    <scope>NUCLEOTIDE SEQUENCE</scope>
    <source>
        <strain evidence="14">NC_groundwater_1664_Pr3_B-0.1um_52_9</strain>
    </source>
</reference>
<dbReference type="CDD" id="cd01335">
    <property type="entry name" value="Radical_SAM"/>
    <property type="match status" value="1"/>
</dbReference>
<evidence type="ECO:0000313" key="15">
    <source>
        <dbReference type="Proteomes" id="UP000807825"/>
    </source>
</evidence>
<dbReference type="InterPro" id="IPR007197">
    <property type="entry name" value="rSAM"/>
</dbReference>
<evidence type="ECO:0000256" key="12">
    <source>
        <dbReference type="HAMAP-Rule" id="MF_01225"/>
    </source>
</evidence>
<comment type="subunit">
    <text evidence="12">Monomer and homodimer.</text>
</comment>
<dbReference type="Proteomes" id="UP000807825">
    <property type="component" value="Unassembled WGS sequence"/>
</dbReference>
<feature type="binding site" evidence="12">
    <location>
        <position position="193"/>
    </location>
    <ligand>
        <name>S-adenosyl-L-methionine</name>
        <dbReference type="ChEBI" id="CHEBI:59789"/>
    </ligand>
</feature>
<keyword evidence="6 12" id="KW-0408">Iron</keyword>
<dbReference type="NCBIfam" id="NF001199">
    <property type="entry name" value="PRK00164.2-1"/>
    <property type="match status" value="1"/>
</dbReference>
<evidence type="ECO:0000256" key="9">
    <source>
        <dbReference type="ARBA" id="ARBA00023150"/>
    </source>
</evidence>
<feature type="binding site" evidence="12">
    <location>
        <position position="24"/>
    </location>
    <ligand>
        <name>[4Fe-4S] cluster</name>
        <dbReference type="ChEBI" id="CHEBI:49883"/>
        <label>1</label>
        <note>4Fe-4S-S-AdoMet</note>
    </ligand>
</feature>
<dbReference type="GO" id="GO:0061799">
    <property type="term" value="F:cyclic pyranopterin monophosphate synthase activity"/>
    <property type="evidence" value="ECO:0007669"/>
    <property type="project" value="TreeGrafter"/>
</dbReference>
<dbReference type="InterPro" id="IPR006638">
    <property type="entry name" value="Elp3/MiaA/NifB-like_rSAM"/>
</dbReference>
<dbReference type="GO" id="GO:0061798">
    <property type="term" value="F:GTP 3',8'-cyclase activity"/>
    <property type="evidence" value="ECO:0007669"/>
    <property type="project" value="UniProtKB-UniRule"/>
</dbReference>
<feature type="binding site" evidence="12">
    <location>
        <position position="28"/>
    </location>
    <ligand>
        <name>[4Fe-4S] cluster</name>
        <dbReference type="ChEBI" id="CHEBI:49883"/>
        <label>1</label>
        <note>4Fe-4S-S-AdoMet</note>
    </ligand>
</feature>
<dbReference type="NCBIfam" id="TIGR02666">
    <property type="entry name" value="moaA"/>
    <property type="match status" value="1"/>
</dbReference>
<dbReference type="PROSITE" id="PS01305">
    <property type="entry name" value="MOAA_NIFB_PQQE"/>
    <property type="match status" value="1"/>
</dbReference>
<feature type="binding site" evidence="12">
    <location>
        <begin position="263"/>
        <end position="265"/>
    </location>
    <ligand>
        <name>GTP</name>
        <dbReference type="ChEBI" id="CHEBI:37565"/>
    </ligand>
</feature>
<evidence type="ECO:0000256" key="4">
    <source>
        <dbReference type="ARBA" id="ARBA00022723"/>
    </source>
</evidence>
<proteinExistence type="inferred from homology"/>
<dbReference type="HAMAP" id="MF_01225_B">
    <property type="entry name" value="MoaA_B"/>
    <property type="match status" value="1"/>
</dbReference>
<feature type="binding site" evidence="12">
    <location>
        <position position="258"/>
    </location>
    <ligand>
        <name>[4Fe-4S] cluster</name>
        <dbReference type="ChEBI" id="CHEBI:49883"/>
        <label>2</label>
        <note>4Fe-4S-substrate</note>
    </ligand>
</feature>
<feature type="binding site" evidence="12">
    <location>
        <position position="17"/>
    </location>
    <ligand>
        <name>GTP</name>
        <dbReference type="ChEBI" id="CHEBI:37565"/>
    </ligand>
</feature>
<dbReference type="GO" id="GO:0005525">
    <property type="term" value="F:GTP binding"/>
    <property type="evidence" value="ECO:0007669"/>
    <property type="project" value="UniProtKB-UniRule"/>
</dbReference>
<dbReference type="InterPro" id="IPR013483">
    <property type="entry name" value="MoaA"/>
</dbReference>
<dbReference type="GO" id="GO:0051539">
    <property type="term" value="F:4 iron, 4 sulfur cluster binding"/>
    <property type="evidence" value="ECO:0007669"/>
    <property type="project" value="UniProtKB-UniRule"/>
</dbReference>
<dbReference type="Pfam" id="PF04055">
    <property type="entry name" value="Radical_SAM"/>
    <property type="match status" value="1"/>
</dbReference>
<keyword evidence="10 12" id="KW-0456">Lyase</keyword>
<dbReference type="InterPro" id="IPR040064">
    <property type="entry name" value="MoaA-like"/>
</dbReference>
<keyword evidence="5 12" id="KW-0547">Nucleotide-binding</keyword>
<dbReference type="GO" id="GO:0046872">
    <property type="term" value="F:metal ion binding"/>
    <property type="evidence" value="ECO:0007669"/>
    <property type="project" value="UniProtKB-KW"/>
</dbReference>
<dbReference type="PANTHER" id="PTHR22960:SF0">
    <property type="entry name" value="MOLYBDENUM COFACTOR BIOSYNTHESIS PROTEIN 1"/>
    <property type="match status" value="1"/>
</dbReference>
<sequence>MPVHLLDSYNRSIQYLRVSITDLCNLRCIYCRPPEGLQLISHDEILRYEEILTIIEIFRDLGVRKIRITGGEPLVRRGVLEFLSQLVAMDGIEDVGLTTNGVLLAPMARDLKAAGLNRVNVSLDSMRRETFKDVTGSDKLDQVLEGIKAALAVGFNPVKVNVVLLEGVNEQDVAEFARLTINQPLYVRFIERMPFGSDPAPRSPESFSAHRVLEIIKNEVGQLKSVDREPLDGPATMFSLEGATGRIGIIDPVTGHFCGTCNRMRLTARGTLRPCLLGPQEIDVKSVLRRGASRKELEQLVISAVLSKPIGHSARPDRLSEGMNVIGG</sequence>
<feature type="binding site" evidence="12">
    <location>
        <position position="159"/>
    </location>
    <ligand>
        <name>GTP</name>
        <dbReference type="ChEBI" id="CHEBI:37565"/>
    </ligand>
</feature>
<dbReference type="SFLD" id="SFLDG01386">
    <property type="entry name" value="main_SPASM_domain-containing"/>
    <property type="match status" value="1"/>
</dbReference>
<evidence type="ECO:0000256" key="8">
    <source>
        <dbReference type="ARBA" id="ARBA00023134"/>
    </source>
</evidence>
<dbReference type="EMBL" id="JACRDE010000197">
    <property type="protein sequence ID" value="MBI5249259.1"/>
    <property type="molecule type" value="Genomic_DNA"/>
</dbReference>
<dbReference type="InterPro" id="IPR013785">
    <property type="entry name" value="Aldolase_TIM"/>
</dbReference>
<evidence type="ECO:0000256" key="2">
    <source>
        <dbReference type="ARBA" id="ARBA00022485"/>
    </source>
</evidence>
<dbReference type="InterPro" id="IPR010505">
    <property type="entry name" value="MoaA_twitch"/>
</dbReference>
<dbReference type="InterPro" id="IPR058240">
    <property type="entry name" value="rSAM_sf"/>
</dbReference>
<feature type="binding site" evidence="12">
    <location>
        <position position="261"/>
    </location>
    <ligand>
        <name>[4Fe-4S] cluster</name>
        <dbReference type="ChEBI" id="CHEBI:49883"/>
        <label>2</label>
        <note>4Fe-4S-substrate</note>
    </ligand>
</feature>
<keyword evidence="3 12" id="KW-0949">S-adenosyl-L-methionine</keyword>
<dbReference type="SFLD" id="SFLDG01067">
    <property type="entry name" value="SPASM/twitch_domain_containing"/>
    <property type="match status" value="1"/>
</dbReference>
<evidence type="ECO:0000256" key="1">
    <source>
        <dbReference type="ARBA" id="ARBA00012167"/>
    </source>
</evidence>
<dbReference type="AlphaFoldDB" id="A0A9D6V0G7"/>
<comment type="similarity">
    <text evidence="12">Belongs to the radical SAM superfamily. MoaA family.</text>
</comment>
<dbReference type="GO" id="GO:0006777">
    <property type="term" value="P:Mo-molybdopterin cofactor biosynthetic process"/>
    <property type="evidence" value="ECO:0007669"/>
    <property type="project" value="UniProtKB-UniRule"/>
</dbReference>
<dbReference type="PANTHER" id="PTHR22960">
    <property type="entry name" value="MOLYBDOPTERIN COFACTOR SYNTHESIS PROTEIN A"/>
    <property type="match status" value="1"/>
</dbReference>
<evidence type="ECO:0000256" key="6">
    <source>
        <dbReference type="ARBA" id="ARBA00023004"/>
    </source>
</evidence>
<comment type="caution">
    <text evidence="14">The sequence shown here is derived from an EMBL/GenBank/DDBJ whole genome shotgun (WGS) entry which is preliminary data.</text>
</comment>
<dbReference type="EC" id="4.1.99.22" evidence="1 12"/>
<feature type="binding site" evidence="12">
    <location>
        <position position="98"/>
    </location>
    <ligand>
        <name>GTP</name>
        <dbReference type="ChEBI" id="CHEBI:37565"/>
    </ligand>
</feature>
<evidence type="ECO:0000256" key="3">
    <source>
        <dbReference type="ARBA" id="ARBA00022691"/>
    </source>
</evidence>
<dbReference type="SUPFAM" id="SSF102114">
    <property type="entry name" value="Radical SAM enzymes"/>
    <property type="match status" value="1"/>
</dbReference>
<feature type="binding site" evidence="12">
    <location>
        <position position="30"/>
    </location>
    <ligand>
        <name>S-adenosyl-L-methionine</name>
        <dbReference type="ChEBI" id="CHEBI:59789"/>
    </ligand>
</feature>
<keyword evidence="7 12" id="KW-0411">Iron-sulfur</keyword>
<feature type="binding site" evidence="12">
    <location>
        <position position="71"/>
    </location>
    <ligand>
        <name>S-adenosyl-L-methionine</name>
        <dbReference type="ChEBI" id="CHEBI:59789"/>
    </ligand>
</feature>
<dbReference type="Gene3D" id="3.20.20.70">
    <property type="entry name" value="Aldolase class I"/>
    <property type="match status" value="1"/>
</dbReference>
<comment type="catalytic activity">
    <reaction evidence="11 12">
        <text>GTP + AH2 + S-adenosyl-L-methionine = (8S)-3',8-cyclo-7,8-dihydroguanosine 5'-triphosphate + 5'-deoxyadenosine + L-methionine + A + H(+)</text>
        <dbReference type="Rhea" id="RHEA:49576"/>
        <dbReference type="ChEBI" id="CHEBI:13193"/>
        <dbReference type="ChEBI" id="CHEBI:15378"/>
        <dbReference type="ChEBI" id="CHEBI:17319"/>
        <dbReference type="ChEBI" id="CHEBI:17499"/>
        <dbReference type="ChEBI" id="CHEBI:37565"/>
        <dbReference type="ChEBI" id="CHEBI:57844"/>
        <dbReference type="ChEBI" id="CHEBI:59789"/>
        <dbReference type="ChEBI" id="CHEBI:131766"/>
        <dbReference type="EC" id="4.1.99.22"/>
    </reaction>
</comment>
<dbReference type="SFLD" id="SFLDS00029">
    <property type="entry name" value="Radical_SAM"/>
    <property type="match status" value="1"/>
</dbReference>
<dbReference type="InterPro" id="IPR050105">
    <property type="entry name" value="MoCo_biosynth_MoaA/MoaC"/>
</dbReference>
<evidence type="ECO:0000313" key="14">
    <source>
        <dbReference type="EMBL" id="MBI5249259.1"/>
    </source>
</evidence>
<evidence type="ECO:0000256" key="10">
    <source>
        <dbReference type="ARBA" id="ARBA00023239"/>
    </source>
</evidence>
<evidence type="ECO:0000256" key="5">
    <source>
        <dbReference type="ARBA" id="ARBA00022741"/>
    </source>
</evidence>
<organism evidence="14 15">
    <name type="scientific">Desulfomonile tiedjei</name>
    <dbReference type="NCBI Taxonomy" id="2358"/>
    <lineage>
        <taxon>Bacteria</taxon>
        <taxon>Pseudomonadati</taxon>
        <taxon>Thermodesulfobacteriota</taxon>
        <taxon>Desulfomonilia</taxon>
        <taxon>Desulfomonilales</taxon>
        <taxon>Desulfomonilaceae</taxon>
        <taxon>Desulfomonile</taxon>
    </lineage>
</organism>
<keyword evidence="2 12" id="KW-0004">4Fe-4S</keyword>
<dbReference type="CDD" id="cd21117">
    <property type="entry name" value="Twitch_MoaA"/>
    <property type="match status" value="1"/>
</dbReference>
<feature type="binding site" evidence="12">
    <location>
        <position position="67"/>
    </location>
    <ligand>
        <name>GTP</name>
        <dbReference type="ChEBI" id="CHEBI:37565"/>
    </ligand>
</feature>
<dbReference type="SMART" id="SM00729">
    <property type="entry name" value="Elp3"/>
    <property type="match status" value="1"/>
</dbReference>
<comment type="cofactor">
    <cofactor evidence="12">
        <name>[4Fe-4S] cluster</name>
        <dbReference type="ChEBI" id="CHEBI:49883"/>
    </cofactor>
    <text evidence="12">Binds 2 [4Fe-4S] clusters. Binds 1 [4Fe-4S] cluster coordinated with 3 cysteines and an exchangeable S-adenosyl-L-methionine and 1 [4Fe-4S] cluster coordinated with 3 cysteines and the GTP-derived substrate.</text>
</comment>
<feature type="domain" description="Radical SAM core" evidence="13">
    <location>
        <begin position="8"/>
        <end position="227"/>
    </location>
</feature>
<dbReference type="PROSITE" id="PS51918">
    <property type="entry name" value="RADICAL_SAM"/>
    <property type="match status" value="1"/>
</dbReference>
<dbReference type="InterPro" id="IPR000385">
    <property type="entry name" value="MoaA_NifB_PqqE_Fe-S-bd_CS"/>
</dbReference>
<dbReference type="SFLD" id="SFLDG01383">
    <property type="entry name" value="cyclic_pyranopterin_phosphate"/>
    <property type="match status" value="1"/>
</dbReference>
<gene>
    <name evidence="12 14" type="primary">moaA</name>
    <name evidence="14" type="ORF">HY912_07175</name>
</gene>
<name>A0A9D6V0G7_9BACT</name>
<evidence type="ECO:0000259" key="13">
    <source>
        <dbReference type="PROSITE" id="PS51918"/>
    </source>
</evidence>
<comment type="function">
    <text evidence="12">Catalyzes the cyclization of GTP to (8S)-3',8-cyclo-7,8-dihydroguanosine 5'-triphosphate.</text>
</comment>
<keyword evidence="8 12" id="KW-0342">GTP-binding</keyword>
<feature type="binding site" evidence="12">
    <location>
        <position position="122"/>
    </location>
    <ligand>
        <name>S-adenosyl-L-methionine</name>
        <dbReference type="ChEBI" id="CHEBI:59789"/>
    </ligand>
</feature>